<name>A0A1E3QXA3_9ASCO</name>
<organism evidence="8 9">
    <name type="scientific">Babjeviella inositovora NRRL Y-12698</name>
    <dbReference type="NCBI Taxonomy" id="984486"/>
    <lineage>
        <taxon>Eukaryota</taxon>
        <taxon>Fungi</taxon>
        <taxon>Dikarya</taxon>
        <taxon>Ascomycota</taxon>
        <taxon>Saccharomycotina</taxon>
        <taxon>Pichiomycetes</taxon>
        <taxon>Serinales incertae sedis</taxon>
        <taxon>Babjeviella</taxon>
    </lineage>
</organism>
<dbReference type="OrthoDB" id="2104723at2759"/>
<dbReference type="Gene3D" id="3.40.1190.20">
    <property type="match status" value="1"/>
</dbReference>
<keyword evidence="5" id="KW-0418">Kinase</keyword>
<feature type="domain" description="Pyridoxamine kinase/Phosphomethylpyrimidine kinase" evidence="7">
    <location>
        <begin position="82"/>
        <end position="200"/>
    </location>
</feature>
<evidence type="ECO:0000256" key="2">
    <source>
        <dbReference type="ARBA" id="ARBA00012104"/>
    </source>
</evidence>
<dbReference type="InterPro" id="IPR013749">
    <property type="entry name" value="PM/HMP-P_kinase-1"/>
</dbReference>
<dbReference type="Proteomes" id="UP000094336">
    <property type="component" value="Unassembled WGS sequence"/>
</dbReference>
<dbReference type="GeneID" id="30149389"/>
<protein>
    <recommendedName>
        <fullName evidence="2">pyridoxal kinase</fullName>
        <ecNumber evidence="2">2.7.1.35</ecNumber>
    </recommendedName>
</protein>
<keyword evidence="4" id="KW-0547">Nucleotide-binding</keyword>
<evidence type="ECO:0000313" key="9">
    <source>
        <dbReference type="Proteomes" id="UP000094336"/>
    </source>
</evidence>
<reference evidence="9" key="1">
    <citation type="submission" date="2016-05" db="EMBL/GenBank/DDBJ databases">
        <title>Comparative genomics of biotechnologically important yeasts.</title>
        <authorList>
            <consortium name="DOE Joint Genome Institute"/>
            <person name="Riley R."/>
            <person name="Haridas S."/>
            <person name="Wolfe K.H."/>
            <person name="Lopes M.R."/>
            <person name="Hittinger C.T."/>
            <person name="Goker M."/>
            <person name="Salamov A."/>
            <person name="Wisecaver J."/>
            <person name="Long T.M."/>
            <person name="Aerts A.L."/>
            <person name="Barry K."/>
            <person name="Choi C."/>
            <person name="Clum A."/>
            <person name="Coughlan A.Y."/>
            <person name="Deshpande S."/>
            <person name="Douglass A.P."/>
            <person name="Hanson S.J."/>
            <person name="Klenk H.-P."/>
            <person name="Labutti K."/>
            <person name="Lapidus A."/>
            <person name="Lindquist E."/>
            <person name="Lipzen A."/>
            <person name="Meier-Kolthoff J.P."/>
            <person name="Ohm R.A."/>
            <person name="Otillar R.P."/>
            <person name="Pangilinan J."/>
            <person name="Peng Y."/>
            <person name="Rokas A."/>
            <person name="Rosa C.A."/>
            <person name="Scheuner C."/>
            <person name="Sibirny A.A."/>
            <person name="Slot J.C."/>
            <person name="Stielow J.B."/>
            <person name="Sun H."/>
            <person name="Kurtzman C.P."/>
            <person name="Blackwell M."/>
            <person name="Grigoriev I.V."/>
            <person name="Jeffries T.W."/>
        </authorList>
    </citation>
    <scope>NUCLEOTIDE SEQUENCE [LARGE SCALE GENOMIC DNA]</scope>
    <source>
        <strain evidence="9">NRRL Y-12698</strain>
    </source>
</reference>
<dbReference type="AlphaFoldDB" id="A0A1E3QXA3"/>
<keyword evidence="9" id="KW-1185">Reference proteome</keyword>
<dbReference type="CDD" id="cd01173">
    <property type="entry name" value="pyridoxal_pyridoxamine_kinase"/>
    <property type="match status" value="1"/>
</dbReference>
<evidence type="ECO:0000256" key="6">
    <source>
        <dbReference type="ARBA" id="ARBA00022840"/>
    </source>
</evidence>
<dbReference type="PANTHER" id="PTHR10534">
    <property type="entry name" value="PYRIDOXAL KINASE"/>
    <property type="match status" value="1"/>
</dbReference>
<dbReference type="GO" id="GO:0005524">
    <property type="term" value="F:ATP binding"/>
    <property type="evidence" value="ECO:0007669"/>
    <property type="project" value="UniProtKB-KW"/>
</dbReference>
<evidence type="ECO:0000256" key="1">
    <source>
        <dbReference type="ARBA" id="ARBA00008805"/>
    </source>
</evidence>
<dbReference type="NCBIfam" id="TIGR00687">
    <property type="entry name" value="pyridox_kin"/>
    <property type="match status" value="1"/>
</dbReference>
<dbReference type="EC" id="2.7.1.35" evidence="2"/>
<dbReference type="InterPro" id="IPR004625">
    <property type="entry name" value="PyrdxlKinase"/>
</dbReference>
<dbReference type="InterPro" id="IPR029056">
    <property type="entry name" value="Ribokinase-like"/>
</dbReference>
<dbReference type="Pfam" id="PF08543">
    <property type="entry name" value="Phos_pyr_kin"/>
    <property type="match status" value="1"/>
</dbReference>
<evidence type="ECO:0000256" key="5">
    <source>
        <dbReference type="ARBA" id="ARBA00022777"/>
    </source>
</evidence>
<proteinExistence type="inferred from homology"/>
<keyword evidence="6" id="KW-0067">ATP-binding</keyword>
<evidence type="ECO:0000259" key="7">
    <source>
        <dbReference type="Pfam" id="PF08543"/>
    </source>
</evidence>
<sequence>MSQIDTILTLPSPLKILSIQSHVTHGYVGNKAATFPLQFRGWDVDALNTVQFSNHPGHGRFTGPKASADDIQQLARGLQVLDVPYAALLTGYVPDAASLAAVGAVCAALCRRHGSVWVVDPVLGDNGKLYVSREVIPVYQTILRSGHVTLATPNQFEIETLVGREISSLVHVAQAMRLFHEMYGVPHVVVTSIHIPGENLIYSSGSSRAPDGTITAFYYRIPLIDSVFSGSGDLLLALLTDAFYRQPGASLAEALGESLSVVENVLLVSQRAEREKLGSGRHVKDLRLIEARGLLKGKCRYTPVEFNE</sequence>
<dbReference type="GO" id="GO:0005829">
    <property type="term" value="C:cytosol"/>
    <property type="evidence" value="ECO:0007669"/>
    <property type="project" value="TreeGrafter"/>
</dbReference>
<keyword evidence="3" id="KW-0808">Transferase</keyword>
<dbReference type="GO" id="GO:0009443">
    <property type="term" value="P:pyridoxal 5'-phosphate salvage"/>
    <property type="evidence" value="ECO:0007669"/>
    <property type="project" value="InterPro"/>
</dbReference>
<dbReference type="GO" id="GO:0008478">
    <property type="term" value="F:pyridoxal kinase activity"/>
    <property type="evidence" value="ECO:0007669"/>
    <property type="project" value="UniProtKB-EC"/>
</dbReference>
<dbReference type="EMBL" id="KV454426">
    <property type="protein sequence ID" value="ODQ82221.1"/>
    <property type="molecule type" value="Genomic_DNA"/>
</dbReference>
<gene>
    <name evidence="8" type="ORF">BABINDRAFT_31334</name>
</gene>
<evidence type="ECO:0000256" key="3">
    <source>
        <dbReference type="ARBA" id="ARBA00022679"/>
    </source>
</evidence>
<evidence type="ECO:0000313" key="8">
    <source>
        <dbReference type="EMBL" id="ODQ82221.1"/>
    </source>
</evidence>
<dbReference type="STRING" id="984486.A0A1E3QXA3"/>
<dbReference type="PANTHER" id="PTHR10534:SF12">
    <property type="entry name" value="PYRIDOXAL KINASE BUD17-RELATED"/>
    <property type="match status" value="1"/>
</dbReference>
<evidence type="ECO:0000256" key="4">
    <source>
        <dbReference type="ARBA" id="ARBA00022741"/>
    </source>
</evidence>
<dbReference type="RefSeq" id="XP_018987549.1">
    <property type="nucleotide sequence ID" value="XM_019131536.1"/>
</dbReference>
<dbReference type="SUPFAM" id="SSF53613">
    <property type="entry name" value="Ribokinase-like"/>
    <property type="match status" value="1"/>
</dbReference>
<comment type="similarity">
    <text evidence="1">Belongs to the pyridoxine kinase family.</text>
</comment>
<accession>A0A1E3QXA3</accession>